<dbReference type="PROSITE" id="PS51186">
    <property type="entry name" value="GNAT"/>
    <property type="match status" value="1"/>
</dbReference>
<dbReference type="SUPFAM" id="SSF55729">
    <property type="entry name" value="Acyl-CoA N-acyltransferases (Nat)"/>
    <property type="match status" value="1"/>
</dbReference>
<dbReference type="CDD" id="cd04301">
    <property type="entry name" value="NAT_SF"/>
    <property type="match status" value="1"/>
</dbReference>
<dbReference type="Pfam" id="PF13673">
    <property type="entry name" value="Acetyltransf_10"/>
    <property type="match status" value="1"/>
</dbReference>
<proteinExistence type="predicted"/>
<reference evidence="2 3" key="1">
    <citation type="submission" date="2022-11" db="EMBL/GenBank/DDBJ databases">
        <title>Spartinivicinus poritis sp. nov., isolated from scleractinian coral Porites lutea.</title>
        <authorList>
            <person name="Zhang G."/>
            <person name="Cai L."/>
            <person name="Wei Q."/>
        </authorList>
    </citation>
    <scope>NUCLEOTIDE SEQUENCE [LARGE SCALE GENOMIC DNA]</scope>
    <source>
        <strain evidence="2 3">A2-2</strain>
    </source>
</reference>
<evidence type="ECO:0000313" key="3">
    <source>
        <dbReference type="Proteomes" id="UP001528823"/>
    </source>
</evidence>
<dbReference type="Gene3D" id="3.40.630.30">
    <property type="match status" value="1"/>
</dbReference>
<sequence>MDIYKYTSSEFKNCIGLFISNADKFFDKSELEQYAEFLSGEALNGDYFIVKQNNLTVGAGGFVIHENAFWLDWGIVHRSKHRQGIGTKLLEYRLSKIYQENKSPTIRLCTSQHTVGFYKKYGFKVLSFTKNGYGVNLHKYMLEKRVDQIRAVT</sequence>
<feature type="domain" description="N-acetyltransferase" evidence="1">
    <location>
        <begin position="1"/>
        <end position="147"/>
    </location>
</feature>
<keyword evidence="3" id="KW-1185">Reference proteome</keyword>
<name>A0ABT5UD39_9GAMM</name>
<accession>A0ABT5UD39</accession>
<dbReference type="InterPro" id="IPR016181">
    <property type="entry name" value="Acyl_CoA_acyltransferase"/>
</dbReference>
<organism evidence="2 3">
    <name type="scientific">Spartinivicinus poritis</name>
    <dbReference type="NCBI Taxonomy" id="2994640"/>
    <lineage>
        <taxon>Bacteria</taxon>
        <taxon>Pseudomonadati</taxon>
        <taxon>Pseudomonadota</taxon>
        <taxon>Gammaproteobacteria</taxon>
        <taxon>Oceanospirillales</taxon>
        <taxon>Zooshikellaceae</taxon>
        <taxon>Spartinivicinus</taxon>
    </lineage>
</organism>
<dbReference type="RefSeq" id="WP_274690614.1">
    <property type="nucleotide sequence ID" value="NZ_JAPMOU010000032.1"/>
</dbReference>
<evidence type="ECO:0000259" key="1">
    <source>
        <dbReference type="PROSITE" id="PS51186"/>
    </source>
</evidence>
<comment type="caution">
    <text evidence="2">The sequence shown here is derived from an EMBL/GenBank/DDBJ whole genome shotgun (WGS) entry which is preliminary data.</text>
</comment>
<protein>
    <submittedName>
        <fullName evidence="2">GNAT family N-acetyltransferase</fullName>
    </submittedName>
</protein>
<evidence type="ECO:0000313" key="2">
    <source>
        <dbReference type="EMBL" id="MDE1464286.1"/>
    </source>
</evidence>
<dbReference type="InterPro" id="IPR000182">
    <property type="entry name" value="GNAT_dom"/>
</dbReference>
<dbReference type="Proteomes" id="UP001528823">
    <property type="component" value="Unassembled WGS sequence"/>
</dbReference>
<dbReference type="EMBL" id="JAPMOU010000032">
    <property type="protein sequence ID" value="MDE1464286.1"/>
    <property type="molecule type" value="Genomic_DNA"/>
</dbReference>
<gene>
    <name evidence="2" type="ORF">ORQ98_20200</name>
</gene>